<sequence>MEHRESVKVLSCTAQILFLNIYPHVRAYHQTVSDAGSAKGRPSRLSSDGDLLNVILPPGGYPTRSCLLSDDERCWKCEGETITPVI</sequence>
<keyword evidence="3" id="KW-1185">Reference proteome</keyword>
<gene>
    <name evidence="2" type="ORF">RCL2_001888800</name>
    <name evidence="1" type="ORF">RclHR1_27270001</name>
</gene>
<comment type="caution">
    <text evidence="1">The sequence shown here is derived from an EMBL/GenBank/DDBJ whole genome shotgun (WGS) entry which is preliminary data.</text>
</comment>
<reference evidence="2" key="2">
    <citation type="submission" date="2019-10" db="EMBL/GenBank/DDBJ databases">
        <title>Conservation and host-specific expression of non-tandemly repeated heterogenous ribosome RNA gene in arbuscular mycorrhizal fungi.</title>
        <authorList>
            <person name="Maeda T."/>
            <person name="Kobayashi Y."/>
            <person name="Nakagawa T."/>
            <person name="Ezawa T."/>
            <person name="Yamaguchi K."/>
            <person name="Bino T."/>
            <person name="Nishimoto Y."/>
            <person name="Shigenobu S."/>
            <person name="Kawaguchi M."/>
        </authorList>
    </citation>
    <scope>NUCLEOTIDE SEQUENCE</scope>
    <source>
        <strain evidence="2">HR1</strain>
    </source>
</reference>
<evidence type="ECO:0000313" key="2">
    <source>
        <dbReference type="EMBL" id="GES92089.1"/>
    </source>
</evidence>
<protein>
    <submittedName>
        <fullName evidence="1">Uncharacterized protein</fullName>
    </submittedName>
</protein>
<reference evidence="1 3" key="1">
    <citation type="submission" date="2017-11" db="EMBL/GenBank/DDBJ databases">
        <title>The genome of Rhizophagus clarus HR1 reveals common genetic basis of auxotrophy among arbuscular mycorrhizal fungi.</title>
        <authorList>
            <person name="Kobayashi Y."/>
        </authorList>
    </citation>
    <scope>NUCLEOTIDE SEQUENCE [LARGE SCALE GENOMIC DNA]</scope>
    <source>
        <strain evidence="1 3">HR1</strain>
    </source>
</reference>
<evidence type="ECO:0000313" key="1">
    <source>
        <dbReference type="EMBL" id="GBB96325.1"/>
    </source>
</evidence>
<evidence type="ECO:0000313" key="3">
    <source>
        <dbReference type="Proteomes" id="UP000247702"/>
    </source>
</evidence>
<accession>A0A2Z6R2Y2</accession>
<name>A0A2Z6R2Y2_9GLOM</name>
<dbReference type="EMBL" id="BLAL01000211">
    <property type="protein sequence ID" value="GES92089.1"/>
    <property type="molecule type" value="Genomic_DNA"/>
</dbReference>
<dbReference type="Proteomes" id="UP000615446">
    <property type="component" value="Unassembled WGS sequence"/>
</dbReference>
<dbReference type="OrthoDB" id="2445662at2759"/>
<proteinExistence type="predicted"/>
<dbReference type="EMBL" id="BEXD01001921">
    <property type="protein sequence ID" value="GBB96325.1"/>
    <property type="molecule type" value="Genomic_DNA"/>
</dbReference>
<dbReference type="Proteomes" id="UP000247702">
    <property type="component" value="Unassembled WGS sequence"/>
</dbReference>
<dbReference type="AlphaFoldDB" id="A0A2Z6R2Y2"/>
<organism evidence="1 3">
    <name type="scientific">Rhizophagus clarus</name>
    <dbReference type="NCBI Taxonomy" id="94130"/>
    <lineage>
        <taxon>Eukaryota</taxon>
        <taxon>Fungi</taxon>
        <taxon>Fungi incertae sedis</taxon>
        <taxon>Mucoromycota</taxon>
        <taxon>Glomeromycotina</taxon>
        <taxon>Glomeromycetes</taxon>
        <taxon>Glomerales</taxon>
        <taxon>Glomeraceae</taxon>
        <taxon>Rhizophagus</taxon>
    </lineage>
</organism>